<organism evidence="2 3">
    <name type="scientific">Brotocaccenecus cirricatena</name>
    <dbReference type="NCBI Taxonomy" id="3064195"/>
    <lineage>
        <taxon>Bacteria</taxon>
        <taxon>Bacillati</taxon>
        <taxon>Bacillota</taxon>
        <taxon>Clostridia</taxon>
        <taxon>Eubacteriales</taxon>
        <taxon>Oscillospiraceae</taxon>
        <taxon>Brotocaccenecus</taxon>
    </lineage>
</organism>
<sequence length="354" mass="37747">MMANRATVTVCGLQLYERSADTYTNTALVDVTGPTAQIALSLIGFSIIRSAGRTGQLPDLLATIPSADSKIFLATDGLNGYFYPTPSGLVPYDGYASGNRQYLADTVALPGQGGTLDADKYYPGMSVWDSSLGKPKWWTGSGWWQPVAAPITPADTSFVQAAEGEYQQQPNFTNALNTADPDFKPNTRLNGSGGESTDVRTYTMWTSNYIGCKSGDVIRVRCPDGTFESGGGSIWPIAVQYNGMKTSTGAVTYKATSGTSYDAVFDSDGKGFSITINDLSVAFIRIVGNGDAAGAIITKNQEIAYKQVWVGTPMQFGDEVKQNMANVFVQAPNDTLYTIAVDNSGNLSAKAFTQ</sequence>
<dbReference type="AlphaFoldDB" id="A0AAE3AF94"/>
<reference evidence="2" key="1">
    <citation type="submission" date="2021-10" db="EMBL/GenBank/DDBJ databases">
        <title>Anaerobic single-cell dispensing facilitates the cultivation of human gut bacteria.</title>
        <authorList>
            <person name="Afrizal A."/>
        </authorList>
    </citation>
    <scope>NUCLEOTIDE SEQUENCE</scope>
    <source>
        <strain evidence="2">CLA-AA-H272</strain>
    </source>
</reference>
<dbReference type="EMBL" id="JAJEPW010000016">
    <property type="protein sequence ID" value="MCC2129280.1"/>
    <property type="molecule type" value="Genomic_DNA"/>
</dbReference>
<comment type="caution">
    <text evidence="2">The sequence shown here is derived from an EMBL/GenBank/DDBJ whole genome shotgun (WGS) entry which is preliminary data.</text>
</comment>
<dbReference type="RefSeq" id="WP_302928560.1">
    <property type="nucleotide sequence ID" value="NZ_JAJEPW010000016.1"/>
</dbReference>
<dbReference type="Proteomes" id="UP001199319">
    <property type="component" value="Unassembled WGS sequence"/>
</dbReference>
<evidence type="ECO:0000313" key="2">
    <source>
        <dbReference type="EMBL" id="MCC2129280.1"/>
    </source>
</evidence>
<evidence type="ECO:0000256" key="1">
    <source>
        <dbReference type="SAM" id="MobiDB-lite"/>
    </source>
</evidence>
<proteinExistence type="predicted"/>
<protein>
    <submittedName>
        <fullName evidence="2">Uncharacterized protein</fullName>
    </submittedName>
</protein>
<accession>A0AAE3AF94</accession>
<feature type="region of interest" description="Disordered" evidence="1">
    <location>
        <begin position="176"/>
        <end position="195"/>
    </location>
</feature>
<name>A0AAE3AF94_9FIRM</name>
<gene>
    <name evidence="2" type="ORF">LKD37_07085</name>
</gene>
<keyword evidence="3" id="KW-1185">Reference proteome</keyword>
<evidence type="ECO:0000313" key="3">
    <source>
        <dbReference type="Proteomes" id="UP001199319"/>
    </source>
</evidence>